<reference evidence="3" key="1">
    <citation type="journal article" date="2019" name="Int. J. Syst. Evol. Microbiol.">
        <title>The Global Catalogue of Microorganisms (GCM) 10K type strain sequencing project: providing services to taxonomists for standard genome sequencing and annotation.</title>
        <authorList>
            <consortium name="The Broad Institute Genomics Platform"/>
            <consortium name="The Broad Institute Genome Sequencing Center for Infectious Disease"/>
            <person name="Wu L."/>
            <person name="Ma J."/>
        </authorList>
    </citation>
    <scope>NUCLEOTIDE SEQUENCE [LARGE SCALE GENOMIC DNA]</scope>
    <source>
        <strain evidence="3">JCM 17706</strain>
    </source>
</reference>
<feature type="compositionally biased region" description="Polar residues" evidence="1">
    <location>
        <begin position="1"/>
        <end position="15"/>
    </location>
</feature>
<dbReference type="InterPro" id="IPR054259">
    <property type="entry name" value="DUF6990"/>
</dbReference>
<organism evidence="2 3">
    <name type="scientific">Bartonella acomydis</name>
    <dbReference type="NCBI Taxonomy" id="686234"/>
    <lineage>
        <taxon>Bacteria</taxon>
        <taxon>Pseudomonadati</taxon>
        <taxon>Pseudomonadota</taxon>
        <taxon>Alphaproteobacteria</taxon>
        <taxon>Hyphomicrobiales</taxon>
        <taxon>Bartonellaceae</taxon>
        <taxon>Bartonella</taxon>
    </lineage>
</organism>
<accession>A0ABP9MWE1</accession>
<dbReference type="EMBL" id="BAABIY010000081">
    <property type="protein sequence ID" value="GAA5101752.1"/>
    <property type="molecule type" value="Genomic_DNA"/>
</dbReference>
<feature type="region of interest" description="Disordered" evidence="1">
    <location>
        <begin position="1"/>
        <end position="29"/>
    </location>
</feature>
<evidence type="ECO:0000256" key="1">
    <source>
        <dbReference type="SAM" id="MobiDB-lite"/>
    </source>
</evidence>
<name>A0ABP9MWE1_9HYPH</name>
<gene>
    <name evidence="2" type="ORF">GCM10023260_13460</name>
</gene>
<keyword evidence="3" id="KW-1185">Reference proteome</keyword>
<sequence length="253" mass="27986">MDSQTTSVISKTASVEETEEIEETDDKDAPLTMESATAILKSLGWSIEKIDENDHMASYQLADREVYILYNDEIAKDCPQFDSAFLISTGILSAACKFIDPTHTENIPDIQLNFEAKGLEIFEPEVTADRLTQALDDALEWAVTAIDLSERLRCDYGIAPWQKGATSKTDNPDYALLHIGALALLGGVETLHSYQKSFAVGDHLGFDASINKTHLERALALAKEVAKSKQLSYALIEHITKDFDNHSELSSEE</sequence>
<dbReference type="Proteomes" id="UP001501525">
    <property type="component" value="Unassembled WGS sequence"/>
</dbReference>
<comment type="caution">
    <text evidence="2">The sequence shown here is derived from an EMBL/GenBank/DDBJ whole genome shotgun (WGS) entry which is preliminary data.</text>
</comment>
<feature type="compositionally biased region" description="Acidic residues" evidence="1">
    <location>
        <begin position="16"/>
        <end position="26"/>
    </location>
</feature>
<evidence type="ECO:0000313" key="2">
    <source>
        <dbReference type="EMBL" id="GAA5101752.1"/>
    </source>
</evidence>
<dbReference type="Pfam" id="PF22499">
    <property type="entry name" value="DUF6990"/>
    <property type="match status" value="1"/>
</dbReference>
<protein>
    <submittedName>
        <fullName evidence="2">Uncharacterized protein</fullName>
    </submittedName>
</protein>
<proteinExistence type="predicted"/>
<evidence type="ECO:0000313" key="3">
    <source>
        <dbReference type="Proteomes" id="UP001501525"/>
    </source>
</evidence>